<dbReference type="PANTHER" id="PTHR32196">
    <property type="entry name" value="ABC TRANSPORTER PERMEASE PROTEIN YPHD-RELATED-RELATED"/>
    <property type="match status" value="1"/>
</dbReference>
<keyword evidence="3 6" id="KW-0812">Transmembrane</keyword>
<evidence type="ECO:0000256" key="6">
    <source>
        <dbReference type="SAM" id="Phobius"/>
    </source>
</evidence>
<feature type="transmembrane region" description="Helical" evidence="6">
    <location>
        <begin position="143"/>
        <end position="163"/>
    </location>
</feature>
<protein>
    <submittedName>
        <fullName evidence="7">ABC transporter permease</fullName>
    </submittedName>
</protein>
<evidence type="ECO:0000256" key="5">
    <source>
        <dbReference type="ARBA" id="ARBA00023136"/>
    </source>
</evidence>
<proteinExistence type="predicted"/>
<feature type="transmembrane region" description="Helical" evidence="6">
    <location>
        <begin position="115"/>
        <end position="136"/>
    </location>
</feature>
<feature type="transmembrane region" description="Helical" evidence="6">
    <location>
        <begin position="259"/>
        <end position="279"/>
    </location>
</feature>
<keyword evidence="2" id="KW-1003">Cell membrane</keyword>
<dbReference type="CDD" id="cd06579">
    <property type="entry name" value="TM_PBP1_transp_AraH_like"/>
    <property type="match status" value="1"/>
</dbReference>
<feature type="transmembrane region" description="Helical" evidence="6">
    <location>
        <begin position="36"/>
        <end position="53"/>
    </location>
</feature>
<evidence type="ECO:0000313" key="7">
    <source>
        <dbReference type="EMBL" id="MEK8028744.1"/>
    </source>
</evidence>
<evidence type="ECO:0000256" key="4">
    <source>
        <dbReference type="ARBA" id="ARBA00022989"/>
    </source>
</evidence>
<feature type="transmembrane region" description="Helical" evidence="6">
    <location>
        <begin position="235"/>
        <end position="253"/>
    </location>
</feature>
<keyword evidence="4 6" id="KW-1133">Transmembrane helix</keyword>
<accession>A0ABU9BG67</accession>
<keyword evidence="8" id="KW-1185">Reference proteome</keyword>
<reference evidence="7 8" key="1">
    <citation type="submission" date="2024-04" db="EMBL/GenBank/DDBJ databases">
        <title>Novel species of the genus Ideonella isolated from streams.</title>
        <authorList>
            <person name="Lu H."/>
        </authorList>
    </citation>
    <scope>NUCLEOTIDE SEQUENCE [LARGE SCALE GENOMIC DNA]</scope>
    <source>
        <strain evidence="7 8">BYS139W</strain>
    </source>
</reference>
<evidence type="ECO:0000256" key="1">
    <source>
        <dbReference type="ARBA" id="ARBA00004651"/>
    </source>
</evidence>
<feature type="transmembrane region" description="Helical" evidence="6">
    <location>
        <begin position="183"/>
        <end position="201"/>
    </location>
</feature>
<dbReference type="Pfam" id="PF02653">
    <property type="entry name" value="BPD_transp_2"/>
    <property type="match status" value="1"/>
</dbReference>
<dbReference type="InterPro" id="IPR001851">
    <property type="entry name" value="ABC_transp_permease"/>
</dbReference>
<evidence type="ECO:0000313" key="8">
    <source>
        <dbReference type="Proteomes" id="UP001368500"/>
    </source>
</evidence>
<keyword evidence="5 6" id="KW-0472">Membrane</keyword>
<evidence type="ECO:0000256" key="3">
    <source>
        <dbReference type="ARBA" id="ARBA00022692"/>
    </source>
</evidence>
<feature type="transmembrane region" description="Helical" evidence="6">
    <location>
        <begin position="65"/>
        <end position="85"/>
    </location>
</feature>
<name>A0ABU9BG67_9BURK</name>
<dbReference type="EMBL" id="JBBUTF010000030">
    <property type="protein sequence ID" value="MEK8028744.1"/>
    <property type="molecule type" value="Genomic_DNA"/>
</dbReference>
<evidence type="ECO:0000256" key="2">
    <source>
        <dbReference type="ARBA" id="ARBA00022475"/>
    </source>
</evidence>
<comment type="caution">
    <text evidence="7">The sequence shown here is derived from an EMBL/GenBank/DDBJ whole genome shotgun (WGS) entry which is preliminary data.</text>
</comment>
<dbReference type="RefSeq" id="WP_341376531.1">
    <property type="nucleotide sequence ID" value="NZ_JBBUTF010000030.1"/>
</dbReference>
<feature type="transmembrane region" description="Helical" evidence="6">
    <location>
        <begin position="311"/>
        <end position="329"/>
    </location>
</feature>
<gene>
    <name evidence="7" type="ORF">AACH11_22520</name>
</gene>
<organism evidence="7 8">
    <name type="scientific">Pseudaquabacterium rugosum</name>
    <dbReference type="NCBI Taxonomy" id="2984194"/>
    <lineage>
        <taxon>Bacteria</taxon>
        <taxon>Pseudomonadati</taxon>
        <taxon>Pseudomonadota</taxon>
        <taxon>Betaproteobacteria</taxon>
        <taxon>Burkholderiales</taxon>
        <taxon>Sphaerotilaceae</taxon>
        <taxon>Pseudaquabacterium</taxon>
    </lineage>
</organism>
<sequence length="340" mass="35157">MSSTAPTLGQTSGTIPQRTGWDAIRHMGFAEIYRKYGTILIFIGIFILASVLDETFLTAGNLTNVLRQVVVVSLLACGVTFIIILGHIDVSLGSVLALCGTLAASVMSMTGSLSLALGAGVLAGIVTGLLNGWVVTYFKIPSFIMTLAMTTVARGAILLYTAGVPVSDLGHFSVIGQGFIGPVPISVIILIAVVIVSWVLLNRTQFGRHVYAVGGNIKAAQASGIDTDSVIRKAFIYNGILVAIAGIVLMSRVNSGQPAAGVAYEFDAITAVVVGGTSLMGGTGTITGTVIGAMIIGVINNILNLMNVSSYWQMIIKGLIIAVAVILDVKTKSAGAGRKA</sequence>
<comment type="subcellular location">
    <subcellularLocation>
        <location evidence="1">Cell membrane</location>
        <topology evidence="1">Multi-pass membrane protein</topology>
    </subcellularLocation>
</comment>
<dbReference type="Proteomes" id="UP001368500">
    <property type="component" value="Unassembled WGS sequence"/>
</dbReference>